<name>A0A0A8L5X1_9SACH</name>
<keyword evidence="6" id="KW-1185">Reference proteome</keyword>
<comment type="caution">
    <text evidence="5">The sequence shown here is derived from an EMBL/GenBank/DDBJ whole genome shotgun (WGS) entry which is preliminary data.</text>
</comment>
<reference evidence="5 6" key="1">
    <citation type="submission" date="2014-03" db="EMBL/GenBank/DDBJ databases">
        <title>The genome of Kluyveromyces dobzhanskii.</title>
        <authorList>
            <person name="Nystedt B."/>
            <person name="Astrom S."/>
        </authorList>
    </citation>
    <scope>NUCLEOTIDE SEQUENCE [LARGE SCALE GENOMIC DNA]</scope>
    <source>
        <strain evidence="5 6">CBS 2104</strain>
    </source>
</reference>
<feature type="region of interest" description="Disordered" evidence="4">
    <location>
        <begin position="9"/>
        <end position="29"/>
    </location>
</feature>
<dbReference type="PANTHER" id="PTHR11001:SF2">
    <property type="entry name" value="MITOCHONDRIAL FISSION PROCESS PROTEIN 1"/>
    <property type="match status" value="1"/>
</dbReference>
<dbReference type="AlphaFoldDB" id="A0A0A8L5X1"/>
<evidence type="ECO:0000313" key="6">
    <source>
        <dbReference type="Proteomes" id="UP000031516"/>
    </source>
</evidence>
<protein>
    <recommendedName>
        <fullName evidence="2">Mitochondrial fission process protein 1</fullName>
    </recommendedName>
    <alternativeName>
        <fullName evidence="3">Mitochondrial 18 kDa protein</fullName>
    </alternativeName>
</protein>
<dbReference type="OrthoDB" id="424969at2759"/>
<proteinExistence type="inferred from homology"/>
<dbReference type="GO" id="GO:0005739">
    <property type="term" value="C:mitochondrion"/>
    <property type="evidence" value="ECO:0007669"/>
    <property type="project" value="TreeGrafter"/>
</dbReference>
<gene>
    <name evidence="5" type="ORF">KLDO_g1899</name>
</gene>
<dbReference type="PANTHER" id="PTHR11001">
    <property type="entry name" value="MITOCHONDRIAL FISSION PROCESS PROTEIN 1"/>
    <property type="match status" value="1"/>
</dbReference>
<evidence type="ECO:0000256" key="4">
    <source>
        <dbReference type="SAM" id="MobiDB-lite"/>
    </source>
</evidence>
<evidence type="ECO:0000256" key="3">
    <source>
        <dbReference type="ARBA" id="ARBA00029631"/>
    </source>
</evidence>
<dbReference type="Proteomes" id="UP000031516">
    <property type="component" value="Unassembled WGS sequence"/>
</dbReference>
<comment type="similarity">
    <text evidence="1">Belongs to the MTFP1 family.</text>
</comment>
<dbReference type="EMBL" id="CCBQ010000026">
    <property type="protein sequence ID" value="CDO93603.1"/>
    <property type="molecule type" value="Genomic_DNA"/>
</dbReference>
<dbReference type="Pfam" id="PF10558">
    <property type="entry name" value="MTP18"/>
    <property type="match status" value="1"/>
</dbReference>
<evidence type="ECO:0000313" key="5">
    <source>
        <dbReference type="EMBL" id="CDO93603.1"/>
    </source>
</evidence>
<organism evidence="5 6">
    <name type="scientific">Kluyveromyces dobzhanskii CBS 2104</name>
    <dbReference type="NCBI Taxonomy" id="1427455"/>
    <lineage>
        <taxon>Eukaryota</taxon>
        <taxon>Fungi</taxon>
        <taxon>Dikarya</taxon>
        <taxon>Ascomycota</taxon>
        <taxon>Saccharomycotina</taxon>
        <taxon>Saccharomycetes</taxon>
        <taxon>Saccharomycetales</taxon>
        <taxon>Saccharomycetaceae</taxon>
        <taxon>Kluyveromyces</taxon>
    </lineage>
</organism>
<sequence>MSEIIDMVETDMDIPDTRPDPVNDEEFPDSTDSNIRYAAYASRLRTIALTAHRYVAYTSDIGESFRPVFPQSIVQLGYGISWLYILGDVSYITYRAKLKYDGYKLPHGWKPWDELPDTNKTLQASASPDWKMVGLERLVFQSVASMGLPAFTIHSLVKYSGNWFNKQFPKNVKIRTWGPIGIGLAVVPMLPYAFDKPIEHILAKYIFPGNHHHSKHD</sequence>
<dbReference type="GO" id="GO:0000266">
    <property type="term" value="P:mitochondrial fission"/>
    <property type="evidence" value="ECO:0007669"/>
    <property type="project" value="TreeGrafter"/>
</dbReference>
<evidence type="ECO:0000256" key="2">
    <source>
        <dbReference type="ARBA" id="ARBA00017835"/>
    </source>
</evidence>
<accession>A0A0A8L5X1</accession>
<dbReference type="InterPro" id="IPR019560">
    <property type="entry name" value="Mitochondrial_18_kDa_protein"/>
</dbReference>
<evidence type="ECO:0000256" key="1">
    <source>
        <dbReference type="ARBA" id="ARBA00009224"/>
    </source>
</evidence>